<organism evidence="12 13">
    <name type="scientific">Microbacterium saccharophilum</name>
    <dbReference type="NCBI Taxonomy" id="1213358"/>
    <lineage>
        <taxon>Bacteria</taxon>
        <taxon>Bacillati</taxon>
        <taxon>Actinomycetota</taxon>
        <taxon>Actinomycetes</taxon>
        <taxon>Micrococcales</taxon>
        <taxon>Microbacteriaceae</taxon>
        <taxon>Microbacterium</taxon>
    </lineage>
</organism>
<dbReference type="Pfam" id="PF07884">
    <property type="entry name" value="VKOR"/>
    <property type="match status" value="1"/>
</dbReference>
<feature type="transmembrane region" description="Helical" evidence="10">
    <location>
        <begin position="170"/>
        <end position="193"/>
    </location>
</feature>
<keyword evidence="8" id="KW-1015">Disulfide bond</keyword>
<feature type="transmembrane region" description="Helical" evidence="10">
    <location>
        <begin position="72"/>
        <end position="93"/>
    </location>
</feature>
<sequence length="203" mass="22281">MSTPERLDAPTYRPGPGLAVFWIVAGLIAWIVSFLLYREYTGQLMGEDALITCDISPIVTCGPNLLSPGGNLLGFSNSIIGIVLFVGPIYAGVSALASPQGMRAWYWRVFGVFVLGGFLLVHFFAYRSVFEYGSLCPWCMVVWLMTIPLFWTVLGWSLREGLWGAGARRVGAFVLSWLPLIVLLDYVVIAVAAQLRLDVLGSL</sequence>
<evidence type="ECO:0000256" key="2">
    <source>
        <dbReference type="ARBA" id="ARBA00006214"/>
    </source>
</evidence>
<dbReference type="EMBL" id="VRSX01000004">
    <property type="protein sequence ID" value="TXK10774.1"/>
    <property type="molecule type" value="Genomic_DNA"/>
</dbReference>
<evidence type="ECO:0000259" key="11">
    <source>
        <dbReference type="SMART" id="SM00756"/>
    </source>
</evidence>
<evidence type="ECO:0000256" key="9">
    <source>
        <dbReference type="ARBA" id="ARBA00023284"/>
    </source>
</evidence>
<evidence type="ECO:0000256" key="1">
    <source>
        <dbReference type="ARBA" id="ARBA00004141"/>
    </source>
</evidence>
<feature type="transmembrane region" description="Helical" evidence="10">
    <location>
        <begin position="20"/>
        <end position="37"/>
    </location>
</feature>
<evidence type="ECO:0000313" key="13">
    <source>
        <dbReference type="Proteomes" id="UP000321949"/>
    </source>
</evidence>
<comment type="similarity">
    <text evidence="2">Belongs to the VKOR family.</text>
</comment>
<dbReference type="GO" id="GO:0016020">
    <property type="term" value="C:membrane"/>
    <property type="evidence" value="ECO:0007669"/>
    <property type="project" value="UniProtKB-SubCell"/>
</dbReference>
<evidence type="ECO:0000256" key="3">
    <source>
        <dbReference type="ARBA" id="ARBA00022692"/>
    </source>
</evidence>
<evidence type="ECO:0000256" key="6">
    <source>
        <dbReference type="ARBA" id="ARBA00023002"/>
    </source>
</evidence>
<dbReference type="InterPro" id="IPR038354">
    <property type="entry name" value="VKOR_sf"/>
</dbReference>
<accession>A0A5C8I0H3</accession>
<evidence type="ECO:0000256" key="10">
    <source>
        <dbReference type="SAM" id="Phobius"/>
    </source>
</evidence>
<evidence type="ECO:0000256" key="4">
    <source>
        <dbReference type="ARBA" id="ARBA00022719"/>
    </source>
</evidence>
<reference evidence="12 13" key="1">
    <citation type="submission" date="2019-08" db="EMBL/GenBank/DDBJ databases">
        <authorList>
            <person name="Dong K."/>
        </authorList>
    </citation>
    <scope>NUCLEOTIDE SEQUENCE [LARGE SCALE GENOMIC DNA]</scope>
    <source>
        <strain evidence="12 13">K-1</strain>
    </source>
</reference>
<name>A0A5C8I0H3_9MICO</name>
<dbReference type="OrthoDB" id="9783799at2"/>
<dbReference type="InterPro" id="IPR012932">
    <property type="entry name" value="VKOR"/>
</dbReference>
<feature type="domain" description="Vitamin K epoxide reductase" evidence="11">
    <location>
        <begin position="15"/>
        <end position="157"/>
    </location>
</feature>
<keyword evidence="4" id="KW-0874">Quinone</keyword>
<keyword evidence="6" id="KW-0560">Oxidoreductase</keyword>
<dbReference type="RefSeq" id="WP_147051169.1">
    <property type="nucleotide sequence ID" value="NZ_BKAH01000013.1"/>
</dbReference>
<keyword evidence="13" id="KW-1185">Reference proteome</keyword>
<dbReference type="CDD" id="cd12922">
    <property type="entry name" value="VKOR_5"/>
    <property type="match status" value="1"/>
</dbReference>
<evidence type="ECO:0000256" key="8">
    <source>
        <dbReference type="ARBA" id="ARBA00023157"/>
    </source>
</evidence>
<keyword evidence="9" id="KW-0676">Redox-active center</keyword>
<protein>
    <submittedName>
        <fullName evidence="12">Vitamin K epoxide reductase family protein</fullName>
    </submittedName>
</protein>
<dbReference type="GO" id="GO:0016491">
    <property type="term" value="F:oxidoreductase activity"/>
    <property type="evidence" value="ECO:0007669"/>
    <property type="project" value="UniProtKB-KW"/>
</dbReference>
<dbReference type="SMART" id="SM00756">
    <property type="entry name" value="VKc"/>
    <property type="match status" value="1"/>
</dbReference>
<dbReference type="Proteomes" id="UP000321949">
    <property type="component" value="Unassembled WGS sequence"/>
</dbReference>
<dbReference type="InterPro" id="IPR041714">
    <property type="entry name" value="VKOR_Actinobacteria"/>
</dbReference>
<feature type="transmembrane region" description="Helical" evidence="10">
    <location>
        <begin position="105"/>
        <end position="126"/>
    </location>
</feature>
<comment type="caution">
    <text evidence="12">The sequence shown here is derived from an EMBL/GenBank/DDBJ whole genome shotgun (WGS) entry which is preliminary data.</text>
</comment>
<evidence type="ECO:0000313" key="12">
    <source>
        <dbReference type="EMBL" id="TXK10774.1"/>
    </source>
</evidence>
<comment type="subcellular location">
    <subcellularLocation>
        <location evidence="1">Membrane</location>
        <topology evidence="1">Multi-pass membrane protein</topology>
    </subcellularLocation>
</comment>
<keyword evidence="5 10" id="KW-1133">Transmembrane helix</keyword>
<dbReference type="GO" id="GO:0048038">
    <property type="term" value="F:quinone binding"/>
    <property type="evidence" value="ECO:0007669"/>
    <property type="project" value="UniProtKB-KW"/>
</dbReference>
<dbReference type="AlphaFoldDB" id="A0A5C8I0H3"/>
<keyword evidence="3 10" id="KW-0812">Transmembrane</keyword>
<proteinExistence type="inferred from homology"/>
<gene>
    <name evidence="12" type="ORF">FVP74_10620</name>
</gene>
<evidence type="ECO:0000256" key="5">
    <source>
        <dbReference type="ARBA" id="ARBA00022989"/>
    </source>
</evidence>
<keyword evidence="7 10" id="KW-0472">Membrane</keyword>
<dbReference type="Gene3D" id="1.20.1440.130">
    <property type="entry name" value="VKOR domain"/>
    <property type="match status" value="1"/>
</dbReference>
<evidence type="ECO:0000256" key="7">
    <source>
        <dbReference type="ARBA" id="ARBA00023136"/>
    </source>
</evidence>
<feature type="transmembrane region" description="Helical" evidence="10">
    <location>
        <begin position="132"/>
        <end position="158"/>
    </location>
</feature>